<evidence type="ECO:0008006" key="4">
    <source>
        <dbReference type="Google" id="ProtNLM"/>
    </source>
</evidence>
<proteinExistence type="predicted"/>
<evidence type="ECO:0000313" key="3">
    <source>
        <dbReference type="Proteomes" id="UP000822688"/>
    </source>
</evidence>
<feature type="chain" id="PRO_5035850371" description="Secreted protein" evidence="1">
    <location>
        <begin position="25"/>
        <end position="79"/>
    </location>
</feature>
<comment type="caution">
    <text evidence="2">The sequence shown here is derived from an EMBL/GenBank/DDBJ whole genome shotgun (WGS) entry which is preliminary data.</text>
</comment>
<keyword evidence="1" id="KW-0732">Signal</keyword>
<protein>
    <recommendedName>
        <fullName evidence="4">Secreted protein</fullName>
    </recommendedName>
</protein>
<reference evidence="2" key="1">
    <citation type="submission" date="2020-06" db="EMBL/GenBank/DDBJ databases">
        <title>WGS assembly of Ceratodon purpureus strain R40.</title>
        <authorList>
            <person name="Carey S.B."/>
            <person name="Jenkins J."/>
            <person name="Shu S."/>
            <person name="Lovell J.T."/>
            <person name="Sreedasyam A."/>
            <person name="Maumus F."/>
            <person name="Tiley G.P."/>
            <person name="Fernandez-Pozo N."/>
            <person name="Barry K."/>
            <person name="Chen C."/>
            <person name="Wang M."/>
            <person name="Lipzen A."/>
            <person name="Daum C."/>
            <person name="Saski C.A."/>
            <person name="Payton A.C."/>
            <person name="Mcbreen J.C."/>
            <person name="Conrad R.E."/>
            <person name="Kollar L.M."/>
            <person name="Olsson S."/>
            <person name="Huttunen S."/>
            <person name="Landis J.B."/>
            <person name="Wickett N.J."/>
            <person name="Johnson M.G."/>
            <person name="Rensing S.A."/>
            <person name="Grimwood J."/>
            <person name="Schmutz J."/>
            <person name="Mcdaniel S.F."/>
        </authorList>
    </citation>
    <scope>NUCLEOTIDE SEQUENCE</scope>
    <source>
        <strain evidence="2">R40</strain>
    </source>
</reference>
<feature type="signal peptide" evidence="1">
    <location>
        <begin position="1"/>
        <end position="24"/>
    </location>
</feature>
<organism evidence="2 3">
    <name type="scientific">Ceratodon purpureus</name>
    <name type="common">Fire moss</name>
    <name type="synonym">Dicranum purpureum</name>
    <dbReference type="NCBI Taxonomy" id="3225"/>
    <lineage>
        <taxon>Eukaryota</taxon>
        <taxon>Viridiplantae</taxon>
        <taxon>Streptophyta</taxon>
        <taxon>Embryophyta</taxon>
        <taxon>Bryophyta</taxon>
        <taxon>Bryophytina</taxon>
        <taxon>Bryopsida</taxon>
        <taxon>Dicranidae</taxon>
        <taxon>Pseudoditrichales</taxon>
        <taxon>Ditrichaceae</taxon>
        <taxon>Ceratodon</taxon>
    </lineage>
</organism>
<dbReference type="EMBL" id="CM026422">
    <property type="protein sequence ID" value="KAG0585760.1"/>
    <property type="molecule type" value="Genomic_DNA"/>
</dbReference>
<gene>
    <name evidence="2" type="ORF">KC19_2G036400</name>
</gene>
<sequence length="79" mass="8902">MSMPATSSAPLILLILQSLYKCAPLYMNSQSCDYFSSWLQPEFSQLGRDVARMSNLLYILNLILVSVQESYLLLICTCS</sequence>
<evidence type="ECO:0000313" key="2">
    <source>
        <dbReference type="EMBL" id="KAG0585760.1"/>
    </source>
</evidence>
<accession>A0A8T0IPT8</accession>
<keyword evidence="3" id="KW-1185">Reference proteome</keyword>
<dbReference type="Proteomes" id="UP000822688">
    <property type="component" value="Chromosome 2"/>
</dbReference>
<name>A0A8T0IPT8_CERPU</name>
<dbReference type="AlphaFoldDB" id="A0A8T0IPT8"/>
<evidence type="ECO:0000256" key="1">
    <source>
        <dbReference type="SAM" id="SignalP"/>
    </source>
</evidence>